<evidence type="ECO:0000256" key="1">
    <source>
        <dbReference type="SAM" id="Phobius"/>
    </source>
</evidence>
<keyword evidence="1" id="KW-0812">Transmembrane</keyword>
<evidence type="ECO:0000313" key="4">
    <source>
        <dbReference type="Proteomes" id="UP000051491"/>
    </source>
</evidence>
<feature type="transmembrane region" description="Helical" evidence="1">
    <location>
        <begin position="38"/>
        <end position="58"/>
    </location>
</feature>
<reference evidence="2 4" key="1">
    <citation type="journal article" date="2015" name="Genome Announc.">
        <title>Expanding the biotechnology potential of lactobacilli through comparative genomics of 213 strains and associated genera.</title>
        <authorList>
            <person name="Sun Z."/>
            <person name="Harris H.M."/>
            <person name="McCann A."/>
            <person name="Guo C."/>
            <person name="Argimon S."/>
            <person name="Zhang W."/>
            <person name="Yang X."/>
            <person name="Jeffery I.B."/>
            <person name="Cooney J.C."/>
            <person name="Kagawa T.F."/>
            <person name="Liu W."/>
            <person name="Song Y."/>
            <person name="Salvetti E."/>
            <person name="Wrobel A."/>
            <person name="Rasinkangas P."/>
            <person name="Parkhill J."/>
            <person name="Rea M.C."/>
            <person name="O'Sullivan O."/>
            <person name="Ritari J."/>
            <person name="Douillard F.P."/>
            <person name="Paul Ross R."/>
            <person name="Yang R."/>
            <person name="Briner A.E."/>
            <person name="Felis G.E."/>
            <person name="de Vos W.M."/>
            <person name="Barrangou R."/>
            <person name="Klaenhammer T.R."/>
            <person name="Caufield P.W."/>
            <person name="Cui Y."/>
            <person name="Zhang H."/>
            <person name="O'Toole P.W."/>
        </authorList>
    </citation>
    <scope>NUCLEOTIDE SEQUENCE [LARGE SCALE GENOMIC DNA]</scope>
    <source>
        <strain evidence="2 4">DSM 15353</strain>
    </source>
</reference>
<gene>
    <name evidence="2" type="ORF">IV43_GL001328</name>
    <name evidence="3" type="ORF">LAC1533_1260</name>
</gene>
<dbReference type="InterPro" id="IPR020215">
    <property type="entry name" value="EbsA-like"/>
</dbReference>
<feature type="transmembrane region" description="Helical" evidence="1">
    <location>
        <begin position="12"/>
        <end position="32"/>
    </location>
</feature>
<keyword evidence="1" id="KW-1133">Transmembrane helix</keyword>
<dbReference type="Pfam" id="PF17255">
    <property type="entry name" value="EbsA"/>
    <property type="match status" value="1"/>
</dbReference>
<dbReference type="EMBL" id="LT630287">
    <property type="protein sequence ID" value="SFV40680.1"/>
    <property type="molecule type" value="Genomic_DNA"/>
</dbReference>
<protein>
    <submittedName>
        <fullName evidence="2">Uncharacterized protein</fullName>
    </submittedName>
</protein>
<proteinExistence type="predicted"/>
<dbReference type="AlphaFoldDB" id="A0A0R2K8Z2"/>
<name>A0A0R2K8Z2_9LACO</name>
<dbReference type="Proteomes" id="UP000190935">
    <property type="component" value="Chromosome I"/>
</dbReference>
<reference evidence="5" key="2">
    <citation type="submission" date="2016-11" db="EMBL/GenBank/DDBJ databases">
        <authorList>
            <person name="Papadimitriou K."/>
        </authorList>
    </citation>
    <scope>NUCLEOTIDE SEQUENCE [LARGE SCALE GENOMIC DNA]</scope>
    <source>
        <strain evidence="5">ACA-DC 1533</strain>
    </source>
</reference>
<accession>A0A0R2K8Z2</accession>
<dbReference type="KEGG" id="laca:LAC1533_1260"/>
<organism evidence="2 4">
    <name type="scientific">Ligilactobacillus acidipiscis</name>
    <dbReference type="NCBI Taxonomy" id="89059"/>
    <lineage>
        <taxon>Bacteria</taxon>
        <taxon>Bacillati</taxon>
        <taxon>Bacillota</taxon>
        <taxon>Bacilli</taxon>
        <taxon>Lactobacillales</taxon>
        <taxon>Lactobacillaceae</taxon>
        <taxon>Ligilactobacillus</taxon>
    </lineage>
</organism>
<dbReference type="EMBL" id="JQBK01000036">
    <property type="protein sequence ID" value="KRN83797.1"/>
    <property type="molecule type" value="Genomic_DNA"/>
</dbReference>
<evidence type="ECO:0000313" key="3">
    <source>
        <dbReference type="EMBL" id="SFV40680.1"/>
    </source>
</evidence>
<sequence length="129" mass="14790">MDKKYCYQPDVATSVICWSFTFMIFLLSMLLWLEITVLQPWTIVTFIIFIVVFALQVGSRQIKLGPDRLLLNKVIKTNNESISYADISAVATAGHRLLVKTKHNEYELLMKKSNVQEVAQLLRNKIAVV</sequence>
<keyword evidence="1" id="KW-0472">Membrane</keyword>
<dbReference type="OrthoDB" id="2299313at2"/>
<dbReference type="GeneID" id="95349357"/>
<dbReference type="RefSeq" id="WP_010494244.1">
    <property type="nucleotide sequence ID" value="NZ_JBHUGU010000002.1"/>
</dbReference>
<dbReference type="STRING" id="89059.LAC1533_1260"/>
<dbReference type="Proteomes" id="UP000051491">
    <property type="component" value="Unassembled WGS sequence"/>
</dbReference>
<dbReference type="PATRIC" id="fig|89059.3.peg.1426"/>
<evidence type="ECO:0000313" key="5">
    <source>
        <dbReference type="Proteomes" id="UP000190935"/>
    </source>
</evidence>
<evidence type="ECO:0000313" key="2">
    <source>
        <dbReference type="EMBL" id="KRN83797.1"/>
    </source>
</evidence>
<reference evidence="3" key="3">
    <citation type="submission" date="2016-11" db="EMBL/GenBank/DDBJ databases">
        <authorList>
            <person name="Jaros S."/>
            <person name="Januszkiewicz K."/>
            <person name="Wedrychowicz H."/>
        </authorList>
    </citation>
    <scope>NUCLEOTIDE SEQUENCE [LARGE SCALE GENOMIC DNA]</scope>
    <source>
        <strain evidence="3">ACA-DC 1533</strain>
    </source>
</reference>